<keyword evidence="3" id="KW-1185">Reference proteome</keyword>
<dbReference type="EMBL" id="FORC01000001">
    <property type="protein sequence ID" value="SFI30076.1"/>
    <property type="molecule type" value="Genomic_DNA"/>
</dbReference>
<name>A0A1I3H333_9GAMM</name>
<proteinExistence type="predicted"/>
<sequence length="61" mass="6364">MMSKPALFFLLIAVASAVMLALPEQAQWLGAAAKISLAVSGAALAIALLIGKRVKFDPVLR</sequence>
<feature type="transmembrane region" description="Helical" evidence="1">
    <location>
        <begin position="31"/>
        <end position="51"/>
    </location>
</feature>
<organism evidence="2 3">
    <name type="scientific">Phytopseudomonas argentinensis</name>
    <dbReference type="NCBI Taxonomy" id="289370"/>
    <lineage>
        <taxon>Bacteria</taxon>
        <taxon>Pseudomonadati</taxon>
        <taxon>Pseudomonadota</taxon>
        <taxon>Gammaproteobacteria</taxon>
        <taxon>Pseudomonadales</taxon>
        <taxon>Pseudomonadaceae</taxon>
        <taxon>Phytopseudomonas</taxon>
    </lineage>
</organism>
<dbReference type="NCBIfam" id="NF041882">
    <property type="entry name" value="PA3371_fam"/>
    <property type="match status" value="1"/>
</dbReference>
<gene>
    <name evidence="2" type="ORF">SAMN05216602_0571</name>
</gene>
<keyword evidence="1" id="KW-0812">Transmembrane</keyword>
<dbReference type="STRING" id="289370.SAMN05216602_0571"/>
<accession>A0A1I3H333</accession>
<keyword evidence="1" id="KW-0472">Membrane</keyword>
<evidence type="ECO:0000313" key="2">
    <source>
        <dbReference type="EMBL" id="SFI30076.1"/>
    </source>
</evidence>
<dbReference type="AlphaFoldDB" id="A0A1I3H333"/>
<dbReference type="InterPro" id="IPR049711">
    <property type="entry name" value="PA3371-like"/>
</dbReference>
<evidence type="ECO:0000313" key="3">
    <source>
        <dbReference type="Proteomes" id="UP000183018"/>
    </source>
</evidence>
<evidence type="ECO:0000256" key="1">
    <source>
        <dbReference type="SAM" id="Phobius"/>
    </source>
</evidence>
<protein>
    <submittedName>
        <fullName evidence="2">Uncharacterized protein</fullName>
    </submittedName>
</protein>
<reference evidence="3" key="1">
    <citation type="submission" date="2016-10" db="EMBL/GenBank/DDBJ databases">
        <authorList>
            <person name="Varghese N."/>
            <person name="Submissions S."/>
        </authorList>
    </citation>
    <scope>NUCLEOTIDE SEQUENCE [LARGE SCALE GENOMIC DNA]</scope>
    <source>
        <strain evidence="3">LMG 22563</strain>
    </source>
</reference>
<dbReference type="Proteomes" id="UP000183018">
    <property type="component" value="Unassembled WGS sequence"/>
</dbReference>
<keyword evidence="1" id="KW-1133">Transmembrane helix</keyword>